<evidence type="ECO:0000259" key="4">
    <source>
        <dbReference type="PROSITE" id="PS51677"/>
    </source>
</evidence>
<organism evidence="5 6">
    <name type="scientific">Paenibacillus tritici</name>
    <dbReference type="NCBI Taxonomy" id="1873425"/>
    <lineage>
        <taxon>Bacteria</taxon>
        <taxon>Bacillati</taxon>
        <taxon>Bacillota</taxon>
        <taxon>Bacilli</taxon>
        <taxon>Bacillales</taxon>
        <taxon>Paenibacillaceae</taxon>
        <taxon>Paenibacillus</taxon>
    </lineage>
</organism>
<name>A0ABX2DK53_9BACL</name>
<evidence type="ECO:0000313" key="6">
    <source>
        <dbReference type="Proteomes" id="UP000711047"/>
    </source>
</evidence>
<dbReference type="EMBL" id="JABMKX010000003">
    <property type="protein sequence ID" value="NQX44840.1"/>
    <property type="molecule type" value="Genomic_DNA"/>
</dbReference>
<dbReference type="PANTHER" id="PTHR10587:SF133">
    <property type="entry name" value="CHITIN DEACETYLASE 1-RELATED"/>
    <property type="match status" value="1"/>
</dbReference>
<feature type="compositionally biased region" description="Low complexity" evidence="3">
    <location>
        <begin position="93"/>
        <end position="141"/>
    </location>
</feature>
<dbReference type="CDD" id="cd10917">
    <property type="entry name" value="CE4_NodB_like_6s_7s"/>
    <property type="match status" value="1"/>
</dbReference>
<keyword evidence="1" id="KW-0479">Metal-binding</keyword>
<evidence type="ECO:0000313" key="5">
    <source>
        <dbReference type="EMBL" id="NQX44840.1"/>
    </source>
</evidence>
<keyword evidence="2" id="KW-0378">Hydrolase</keyword>
<dbReference type="Gene3D" id="3.20.20.370">
    <property type="entry name" value="Glycoside hydrolase/deacetylase"/>
    <property type="match status" value="1"/>
</dbReference>
<keyword evidence="6" id="KW-1185">Reference proteome</keyword>
<feature type="domain" description="NodB homology" evidence="4">
    <location>
        <begin position="170"/>
        <end position="352"/>
    </location>
</feature>
<comment type="caution">
    <text evidence="5">The sequence shown here is derived from an EMBL/GenBank/DDBJ whole genome shotgun (WGS) entry which is preliminary data.</text>
</comment>
<evidence type="ECO:0000256" key="2">
    <source>
        <dbReference type="ARBA" id="ARBA00022801"/>
    </source>
</evidence>
<sequence>MALRFLDIIILAAAPISTPHRNDEVFISLTSLYGKIMLSVRGKTAAHTAKQQESEMKKVGKATITLLLAACLLSACSSGGNSGNQSAENDPKTSATQQPAAATATTEASPEATASPGATASPEAAPSASSEVNSPAAQPTTAASAEEVPLLYHMNKNYDIIPNDAATNKKVVLLTFDDGPKEAELINPLMDTLDKHKAKAIFFVNGYRVKEHPELLELIHNRGGILGNHSWDHIVLKDKSEAEVKKQIEDVQNIVKEITGETPHFFRPPHGAGGDVGKKIAAENGMLYMTWSVGSLDWEMKAKDTGKTEKLITNVTSQLHSGSNILMHELPWTVEALDTLLTTLEGKGYSFVDPRSIELKMR</sequence>
<evidence type="ECO:0000256" key="1">
    <source>
        <dbReference type="ARBA" id="ARBA00022723"/>
    </source>
</evidence>
<protein>
    <submittedName>
        <fullName evidence="5">Polysaccharide deacetylase family protein</fullName>
    </submittedName>
</protein>
<feature type="region of interest" description="Disordered" evidence="3">
    <location>
        <begin position="80"/>
        <end position="141"/>
    </location>
</feature>
<dbReference type="SUPFAM" id="SSF88713">
    <property type="entry name" value="Glycoside hydrolase/deacetylase"/>
    <property type="match status" value="1"/>
</dbReference>
<dbReference type="Pfam" id="PF01522">
    <property type="entry name" value="Polysacc_deac_1"/>
    <property type="match status" value="1"/>
</dbReference>
<evidence type="ECO:0000256" key="3">
    <source>
        <dbReference type="SAM" id="MobiDB-lite"/>
    </source>
</evidence>
<dbReference type="Proteomes" id="UP000711047">
    <property type="component" value="Unassembled WGS sequence"/>
</dbReference>
<dbReference type="InterPro" id="IPR050248">
    <property type="entry name" value="Polysacc_deacetylase_ArnD"/>
</dbReference>
<dbReference type="PANTHER" id="PTHR10587">
    <property type="entry name" value="GLYCOSYL TRANSFERASE-RELATED"/>
    <property type="match status" value="1"/>
</dbReference>
<dbReference type="InterPro" id="IPR011330">
    <property type="entry name" value="Glyco_hydro/deAcase_b/a-brl"/>
</dbReference>
<gene>
    <name evidence="5" type="ORF">HQN87_05830</name>
</gene>
<proteinExistence type="predicted"/>
<reference evidence="5 6" key="1">
    <citation type="submission" date="2020-05" db="EMBL/GenBank/DDBJ databases">
        <title>Paenibacillus glebae, sp. nov., Paenibacillus humi sp. nov., Paenibacillus pedi sp. nov., Paenibacillus terrestris sp. nov. and Paenibacillus terricola sp. nov., isolated from a forest top soil sample.</title>
        <authorList>
            <person name="Qi S."/>
            <person name="Carlier A."/>
            <person name="Cnockaert M."/>
            <person name="Vandamme P."/>
        </authorList>
    </citation>
    <scope>NUCLEOTIDE SEQUENCE [LARGE SCALE GENOMIC DNA]</scope>
    <source>
        <strain evidence="5 6">LMG 29502</strain>
    </source>
</reference>
<dbReference type="PROSITE" id="PS51677">
    <property type="entry name" value="NODB"/>
    <property type="match status" value="1"/>
</dbReference>
<dbReference type="InterPro" id="IPR002509">
    <property type="entry name" value="NODB_dom"/>
</dbReference>
<accession>A0ABX2DK53</accession>